<dbReference type="FunFam" id="2.170.8.10:FF:000001">
    <property type="entry name" value="Phosphoenolpyruvate carboxykinase (ATP)"/>
    <property type="match status" value="1"/>
</dbReference>
<keyword evidence="8" id="KW-0456">Lyase</keyword>
<keyword evidence="10" id="KW-0808">Transferase</keyword>
<dbReference type="InterPro" id="IPR001272">
    <property type="entry name" value="PEP_carboxykinase_ATP"/>
</dbReference>
<comment type="pathway">
    <text evidence="1">Carbohydrate biosynthesis; gluconeogenesis.</text>
</comment>
<evidence type="ECO:0000256" key="4">
    <source>
        <dbReference type="ARBA" id="ARBA00022432"/>
    </source>
</evidence>
<dbReference type="GO" id="GO:0004612">
    <property type="term" value="F:phosphoenolpyruvate carboxykinase (ATP) activity"/>
    <property type="evidence" value="ECO:0007669"/>
    <property type="project" value="UniProtKB-EC"/>
</dbReference>
<evidence type="ECO:0000256" key="7">
    <source>
        <dbReference type="ARBA" id="ARBA00022840"/>
    </source>
</evidence>
<comment type="catalytic activity">
    <reaction evidence="9">
        <text>oxaloacetate + ATP = phosphoenolpyruvate + ADP + CO2</text>
        <dbReference type="Rhea" id="RHEA:18617"/>
        <dbReference type="ChEBI" id="CHEBI:16452"/>
        <dbReference type="ChEBI" id="CHEBI:16526"/>
        <dbReference type="ChEBI" id="CHEBI:30616"/>
        <dbReference type="ChEBI" id="CHEBI:58702"/>
        <dbReference type="ChEBI" id="CHEBI:456216"/>
        <dbReference type="EC" id="4.1.1.49"/>
    </reaction>
</comment>
<dbReference type="HAMAP" id="MF_00453">
    <property type="entry name" value="PEPCK_ATP"/>
    <property type="match status" value="1"/>
</dbReference>
<dbReference type="PROSITE" id="PS00532">
    <property type="entry name" value="PEPCK_ATP"/>
    <property type="match status" value="1"/>
</dbReference>
<keyword evidence="7" id="KW-0067">ATP-binding</keyword>
<dbReference type="SUPFAM" id="SSF53795">
    <property type="entry name" value="PEP carboxykinase-like"/>
    <property type="match status" value="1"/>
</dbReference>
<keyword evidence="10" id="KW-0670">Pyruvate</keyword>
<dbReference type="PANTHER" id="PTHR30031:SF0">
    <property type="entry name" value="PHOSPHOENOLPYRUVATE CARBOXYKINASE (ATP)"/>
    <property type="match status" value="1"/>
</dbReference>
<accession>A0A481YY35</accession>
<evidence type="ECO:0000256" key="8">
    <source>
        <dbReference type="ARBA" id="ARBA00023239"/>
    </source>
</evidence>
<proteinExistence type="inferred from homology"/>
<evidence type="ECO:0000256" key="1">
    <source>
        <dbReference type="ARBA" id="ARBA00004742"/>
    </source>
</evidence>
<dbReference type="Gene3D" id="2.170.8.10">
    <property type="entry name" value="Phosphoenolpyruvate Carboxykinase, domain 2"/>
    <property type="match status" value="1"/>
</dbReference>
<reference evidence="10" key="1">
    <citation type="journal article" date="2019" name="MBio">
        <title>Virus Genomes from Deep Sea Sediments Expand the Ocean Megavirome and Support Independent Origins of Viral Gigantism.</title>
        <authorList>
            <person name="Backstrom D."/>
            <person name="Yutin N."/>
            <person name="Jorgensen S.L."/>
            <person name="Dharamshi J."/>
            <person name="Homa F."/>
            <person name="Zaremba-Niedwiedzka K."/>
            <person name="Spang A."/>
            <person name="Wolf Y.I."/>
            <person name="Koonin E.V."/>
            <person name="Ettema T.J."/>
        </authorList>
    </citation>
    <scope>NUCLEOTIDE SEQUENCE</scope>
</reference>
<protein>
    <recommendedName>
        <fullName evidence="3">phosphoenolpyruvate carboxykinase (ATP)</fullName>
        <ecNumber evidence="3">4.1.1.49</ecNumber>
    </recommendedName>
</protein>
<evidence type="ECO:0000256" key="5">
    <source>
        <dbReference type="ARBA" id="ARBA00022741"/>
    </source>
</evidence>
<dbReference type="UniPathway" id="UPA00138"/>
<gene>
    <name evidence="10" type="ORF">LCMAC202_05250</name>
</gene>
<evidence type="ECO:0000256" key="3">
    <source>
        <dbReference type="ARBA" id="ARBA00012363"/>
    </source>
</evidence>
<evidence type="ECO:0000256" key="2">
    <source>
        <dbReference type="ARBA" id="ARBA00006052"/>
    </source>
</evidence>
<dbReference type="PIRSF" id="PIRSF006294">
    <property type="entry name" value="PEP_crbxkin"/>
    <property type="match status" value="1"/>
</dbReference>
<dbReference type="InterPro" id="IPR015994">
    <property type="entry name" value="PEPCK_ATP_CS"/>
</dbReference>
<dbReference type="SUPFAM" id="SSF68923">
    <property type="entry name" value="PEP carboxykinase N-terminal domain"/>
    <property type="match status" value="1"/>
</dbReference>
<evidence type="ECO:0000256" key="6">
    <source>
        <dbReference type="ARBA" id="ARBA00022793"/>
    </source>
</evidence>
<dbReference type="GO" id="GO:0005524">
    <property type="term" value="F:ATP binding"/>
    <property type="evidence" value="ECO:0007669"/>
    <property type="project" value="UniProtKB-KW"/>
</dbReference>
<keyword evidence="10" id="KW-0418">Kinase</keyword>
<comment type="similarity">
    <text evidence="2">Belongs to the phosphoenolpyruvate carboxykinase (ATP) family.</text>
</comment>
<keyword evidence="4" id="KW-0312">Gluconeogenesis</keyword>
<evidence type="ECO:0000313" key="10">
    <source>
        <dbReference type="EMBL" id="QBK88163.1"/>
    </source>
</evidence>
<dbReference type="NCBIfam" id="NF006821">
    <property type="entry name" value="PRK09344.1-3"/>
    <property type="match status" value="1"/>
</dbReference>
<dbReference type="Gene3D" id="3.90.228.20">
    <property type="match status" value="1"/>
</dbReference>
<dbReference type="InterPro" id="IPR013035">
    <property type="entry name" value="PEP_carboxykinase_C"/>
</dbReference>
<name>A0A481YY35_9VIRU</name>
<sequence>MKIYNPPPSILYEHILTEKDSCITSSGAIAVYSGTKTGRSPKDKRIVYYDEDKNYIWWDKDSPNIKIDIDKFLINRETALGFLKAQAKLFIIDGYAGWDPKYRIKVRVISSRPYHALFMYNMLIQCEDDNEPDFIIYNAGCFPCCLGESSTSICLDFKRKEIVILGTQYAGEMKKGIFSVMHYLMPKVNVLSLHSSCNISKKDGSSALFFGTSGTGKTTLSTDPKRLLIGDDEHCWTDDGIFNIEGGCYAKCIHLNSNSEPDIWNAIKYGSLLENVLVDKKTRIPNFDDVTITENTRASYPIEYINNVQIPCIAPHPHNVIFLTCDAFGVLPLVSKLNVNQAMYYFMSGYTAKIPGTEMGIKEPTATFSACFGDAFIVCHPSKYAYMFKNKIEKHGVNVWLVNTGWIGSVERCPLKYTRRIIDAIHNNELLGACTKILPIFNLEYITEVCSVPSNILDYCDQDKLRHLAISFIENFKKYQAPEIEKHGPQI</sequence>
<dbReference type="EC" id="4.1.1.49" evidence="3"/>
<organism evidence="10">
    <name type="scientific">Marseillevirus LCMAC202</name>
    <dbReference type="NCBI Taxonomy" id="2506606"/>
    <lineage>
        <taxon>Viruses</taxon>
        <taxon>Varidnaviria</taxon>
        <taxon>Bamfordvirae</taxon>
        <taxon>Nucleocytoviricota</taxon>
        <taxon>Megaviricetes</taxon>
        <taxon>Pimascovirales</taxon>
        <taxon>Pimascovirales incertae sedis</taxon>
        <taxon>Marseilleviridae</taxon>
    </lineage>
</organism>
<dbReference type="PANTHER" id="PTHR30031">
    <property type="entry name" value="PHOSPHOENOLPYRUVATE CARBOXYKINASE ATP"/>
    <property type="match status" value="1"/>
</dbReference>
<keyword evidence="6" id="KW-0210">Decarboxylase</keyword>
<dbReference type="Gene3D" id="3.40.449.10">
    <property type="entry name" value="Phosphoenolpyruvate Carboxykinase, domain 1"/>
    <property type="match status" value="1"/>
</dbReference>
<dbReference type="EMBL" id="MK500377">
    <property type="protein sequence ID" value="QBK88163.1"/>
    <property type="molecule type" value="Genomic_DNA"/>
</dbReference>
<dbReference type="GO" id="GO:0016301">
    <property type="term" value="F:kinase activity"/>
    <property type="evidence" value="ECO:0007669"/>
    <property type="project" value="UniProtKB-KW"/>
</dbReference>
<keyword evidence="5" id="KW-0547">Nucleotide-binding</keyword>
<dbReference type="NCBIfam" id="TIGR00224">
    <property type="entry name" value="pckA"/>
    <property type="match status" value="1"/>
</dbReference>
<dbReference type="GO" id="GO:0006094">
    <property type="term" value="P:gluconeogenesis"/>
    <property type="evidence" value="ECO:0007669"/>
    <property type="project" value="UniProtKB-UniPathway"/>
</dbReference>
<dbReference type="Pfam" id="PF01293">
    <property type="entry name" value="PEPCK_ATP"/>
    <property type="match status" value="1"/>
</dbReference>
<dbReference type="InterPro" id="IPR008210">
    <property type="entry name" value="PEP_carboxykinase_N"/>
</dbReference>
<evidence type="ECO:0000256" key="9">
    <source>
        <dbReference type="ARBA" id="ARBA00047371"/>
    </source>
</evidence>